<dbReference type="AlphaFoldDB" id="A0A316UMZ2"/>
<name>A0A316UMZ2_9BASI</name>
<evidence type="ECO:0000256" key="1">
    <source>
        <dbReference type="SAM" id="MobiDB-lite"/>
    </source>
</evidence>
<keyword evidence="3" id="KW-1185">Reference proteome</keyword>
<gene>
    <name evidence="2" type="ORF">BDZ90DRAFT_47313</name>
</gene>
<evidence type="ECO:0000313" key="3">
    <source>
        <dbReference type="Proteomes" id="UP000245884"/>
    </source>
</evidence>
<reference evidence="2 3" key="1">
    <citation type="journal article" date="2018" name="Mol. Biol. Evol.">
        <title>Broad Genomic Sampling Reveals a Smut Pathogenic Ancestry of the Fungal Clade Ustilaginomycotina.</title>
        <authorList>
            <person name="Kijpornyongpan T."/>
            <person name="Mondo S.J."/>
            <person name="Barry K."/>
            <person name="Sandor L."/>
            <person name="Lee J."/>
            <person name="Lipzen A."/>
            <person name="Pangilinan J."/>
            <person name="LaButti K."/>
            <person name="Hainaut M."/>
            <person name="Henrissat B."/>
            <person name="Grigoriev I.V."/>
            <person name="Spatafora J.W."/>
            <person name="Aime M.C."/>
        </authorList>
    </citation>
    <scope>NUCLEOTIDE SEQUENCE [LARGE SCALE GENOMIC DNA]</scope>
    <source>
        <strain evidence="2 3">MCA 5214</strain>
    </source>
</reference>
<sequence length="325" mass="35113">MTSSRLPSSRQVGRRKTASLACIRPDVTARASRWVSASYLFKAKPPRLAPPSLTAGMGRQPQWHSSDPLKPLRGESGSRSGIGTGVGEGYGRLLKPCIRFRKPKKAPRSRSAHAHPLSSAPRSLCLCARVYGSSCLPILLSRSHGNSISQCIAQSHVANYNIEVRGYSYEQGERGRTTKVVRAIWSDHEKKEANERRRSRARALRHGAAIHRVMRGWDGSVRLLASKQCGSGRERGEGDNCSFRPVHGGNVGGGGDDVVWAGAMRCGAAEQCRGGVSQVDRAEGEVTALWIMIQSSRACGRTVLLIRRWPAGGDGGRFPAAVSPA</sequence>
<dbReference type="EMBL" id="KZ819672">
    <property type="protein sequence ID" value="PWN26178.1"/>
    <property type="molecule type" value="Genomic_DNA"/>
</dbReference>
<evidence type="ECO:0000313" key="2">
    <source>
        <dbReference type="EMBL" id="PWN26178.1"/>
    </source>
</evidence>
<dbReference type="RefSeq" id="XP_025360790.1">
    <property type="nucleotide sequence ID" value="XM_025509616.1"/>
</dbReference>
<feature type="region of interest" description="Disordered" evidence="1">
    <location>
        <begin position="50"/>
        <end position="85"/>
    </location>
</feature>
<proteinExistence type="predicted"/>
<dbReference type="Proteomes" id="UP000245884">
    <property type="component" value="Unassembled WGS sequence"/>
</dbReference>
<dbReference type="GeneID" id="37031439"/>
<accession>A0A316UMZ2</accession>
<protein>
    <submittedName>
        <fullName evidence="2">Uncharacterized protein</fullName>
    </submittedName>
</protein>
<organism evidence="2 3">
    <name type="scientific">Jaminaea rosea</name>
    <dbReference type="NCBI Taxonomy" id="1569628"/>
    <lineage>
        <taxon>Eukaryota</taxon>
        <taxon>Fungi</taxon>
        <taxon>Dikarya</taxon>
        <taxon>Basidiomycota</taxon>
        <taxon>Ustilaginomycotina</taxon>
        <taxon>Exobasidiomycetes</taxon>
        <taxon>Microstromatales</taxon>
        <taxon>Microstromatales incertae sedis</taxon>
        <taxon>Jaminaea</taxon>
    </lineage>
</organism>